<dbReference type="CDD" id="cd00156">
    <property type="entry name" value="REC"/>
    <property type="match status" value="1"/>
</dbReference>
<dbReference type="EMBL" id="FOLX01000001">
    <property type="protein sequence ID" value="SFC57450.1"/>
    <property type="molecule type" value="Genomic_DNA"/>
</dbReference>
<organism evidence="4 5">
    <name type="scientific">Pseudooceanicola nitratireducens</name>
    <dbReference type="NCBI Taxonomy" id="517719"/>
    <lineage>
        <taxon>Bacteria</taxon>
        <taxon>Pseudomonadati</taxon>
        <taxon>Pseudomonadota</taxon>
        <taxon>Alphaproteobacteria</taxon>
        <taxon>Rhodobacterales</taxon>
        <taxon>Paracoccaceae</taxon>
        <taxon>Pseudooceanicola</taxon>
    </lineage>
</organism>
<keyword evidence="5" id="KW-1185">Reference proteome</keyword>
<proteinExistence type="predicted"/>
<accession>A0A1I1KJ45</accession>
<dbReference type="AlphaFoldDB" id="A0A1I1KJ45"/>
<evidence type="ECO:0000259" key="3">
    <source>
        <dbReference type="PROSITE" id="PS50110"/>
    </source>
</evidence>
<dbReference type="Pfam" id="PF00072">
    <property type="entry name" value="Response_reg"/>
    <property type="match status" value="1"/>
</dbReference>
<dbReference type="GO" id="GO:0000160">
    <property type="term" value="P:phosphorelay signal transduction system"/>
    <property type="evidence" value="ECO:0007669"/>
    <property type="project" value="InterPro"/>
</dbReference>
<dbReference type="PROSITE" id="PS50110">
    <property type="entry name" value="RESPONSE_REGULATORY"/>
    <property type="match status" value="1"/>
</dbReference>
<dbReference type="PANTHER" id="PTHR44591">
    <property type="entry name" value="STRESS RESPONSE REGULATOR PROTEIN 1"/>
    <property type="match status" value="1"/>
</dbReference>
<gene>
    <name evidence="4" type="ORF">SAMN05421762_1391</name>
</gene>
<evidence type="ECO:0000256" key="2">
    <source>
        <dbReference type="PROSITE-ProRule" id="PRU00169"/>
    </source>
</evidence>
<name>A0A1I1KJ45_9RHOB</name>
<dbReference type="InterPro" id="IPR001789">
    <property type="entry name" value="Sig_transdc_resp-reg_receiver"/>
</dbReference>
<dbReference type="Gene3D" id="3.40.50.2300">
    <property type="match status" value="1"/>
</dbReference>
<keyword evidence="1 2" id="KW-0597">Phosphoprotein</keyword>
<dbReference type="PANTHER" id="PTHR44591:SF3">
    <property type="entry name" value="RESPONSE REGULATORY DOMAIN-CONTAINING PROTEIN"/>
    <property type="match status" value="1"/>
</dbReference>
<dbReference type="InterPro" id="IPR050595">
    <property type="entry name" value="Bact_response_regulator"/>
</dbReference>
<dbReference type="OrthoDB" id="7831674at2"/>
<dbReference type="Proteomes" id="UP000231644">
    <property type="component" value="Unassembled WGS sequence"/>
</dbReference>
<feature type="domain" description="Response regulatory" evidence="3">
    <location>
        <begin position="23"/>
        <end position="136"/>
    </location>
</feature>
<dbReference type="SUPFAM" id="SSF52172">
    <property type="entry name" value="CheY-like"/>
    <property type="match status" value="1"/>
</dbReference>
<reference evidence="4 5" key="1">
    <citation type="submission" date="2016-10" db="EMBL/GenBank/DDBJ databases">
        <authorList>
            <person name="de Groot N.N."/>
        </authorList>
    </citation>
    <scope>NUCLEOTIDE SEQUENCE [LARGE SCALE GENOMIC DNA]</scope>
    <source>
        <strain evidence="4 5">DSM 29619</strain>
    </source>
</reference>
<sequence>MDDKTYLPRDHVPTPSRPLLGMTILVVEDSRYASEAMRLMCVRSGARIRRADCLGSARRHLQVYRPTVMIVDLGLPDGSGLDLIRDLSRAVPRVDVLLAASGDDGAEEAAFEAGADGFLAKPVTKLAAFQNAILAHVAPDRRPAGPRLVDPDDIQPDAMAYHDDMVAMAEALEGPADGPVLRYITQFLSGVARSARDTVLLDAVDALRADQRAGCDVAPGIAQVSGLLRDRMVQRARI</sequence>
<dbReference type="InterPro" id="IPR011006">
    <property type="entry name" value="CheY-like_superfamily"/>
</dbReference>
<dbReference type="SMART" id="SM00448">
    <property type="entry name" value="REC"/>
    <property type="match status" value="1"/>
</dbReference>
<dbReference type="RefSeq" id="WP_093452323.1">
    <property type="nucleotide sequence ID" value="NZ_CP051251.1"/>
</dbReference>
<dbReference type="STRING" id="517719.SAMN05421762_1391"/>
<evidence type="ECO:0000256" key="1">
    <source>
        <dbReference type="ARBA" id="ARBA00022553"/>
    </source>
</evidence>
<protein>
    <submittedName>
        <fullName evidence="4">Response regulator receiver domain-containing protein</fullName>
    </submittedName>
</protein>
<feature type="modified residue" description="4-aspartylphosphate" evidence="2">
    <location>
        <position position="72"/>
    </location>
</feature>
<evidence type="ECO:0000313" key="5">
    <source>
        <dbReference type="Proteomes" id="UP000231644"/>
    </source>
</evidence>
<evidence type="ECO:0000313" key="4">
    <source>
        <dbReference type="EMBL" id="SFC57450.1"/>
    </source>
</evidence>